<gene>
    <name evidence="6" type="ORF">NCTC8258_03004</name>
</gene>
<evidence type="ECO:0000313" key="7">
    <source>
        <dbReference type="Proteomes" id="UP000255509"/>
    </source>
</evidence>
<accession>A0A379W8T6</accession>
<keyword evidence="4 5" id="KW-0472">Membrane</keyword>
<dbReference type="AlphaFoldDB" id="A0A379W8T6"/>
<keyword evidence="3 5" id="KW-1133">Transmembrane helix</keyword>
<feature type="transmembrane region" description="Helical" evidence="5">
    <location>
        <begin position="45"/>
        <end position="66"/>
    </location>
</feature>
<dbReference type="InterPro" id="IPR003752">
    <property type="entry name" value="DiS_bond_form_DsbB/BdbC"/>
</dbReference>
<evidence type="ECO:0000313" key="6">
    <source>
        <dbReference type="EMBL" id="SUH15283.1"/>
    </source>
</evidence>
<name>A0A379W8T6_SALET</name>
<dbReference type="Gene3D" id="1.20.1550.10">
    <property type="entry name" value="DsbB-like"/>
    <property type="match status" value="1"/>
</dbReference>
<dbReference type="GO" id="GO:0016020">
    <property type="term" value="C:membrane"/>
    <property type="evidence" value="ECO:0007669"/>
    <property type="project" value="UniProtKB-SubCell"/>
</dbReference>
<protein>
    <submittedName>
        <fullName evidence="6">Disulfide bond formation protein</fullName>
    </submittedName>
</protein>
<comment type="subcellular location">
    <subcellularLocation>
        <location evidence="1">Membrane</location>
        <topology evidence="1">Multi-pass membrane protein</topology>
    </subcellularLocation>
</comment>
<evidence type="ECO:0000256" key="3">
    <source>
        <dbReference type="ARBA" id="ARBA00022989"/>
    </source>
</evidence>
<reference evidence="6 7" key="1">
    <citation type="submission" date="2018-06" db="EMBL/GenBank/DDBJ databases">
        <authorList>
            <consortium name="Pathogen Informatics"/>
            <person name="Doyle S."/>
        </authorList>
    </citation>
    <scope>NUCLEOTIDE SEQUENCE [LARGE SCALE GENOMIC DNA]</scope>
    <source>
        <strain evidence="6 7">NCTC8258</strain>
    </source>
</reference>
<dbReference type="InterPro" id="IPR023380">
    <property type="entry name" value="DsbB-like_sf"/>
</dbReference>
<dbReference type="EMBL" id="UGXS01000004">
    <property type="protein sequence ID" value="SUH15283.1"/>
    <property type="molecule type" value="Genomic_DNA"/>
</dbReference>
<dbReference type="GO" id="GO:0015035">
    <property type="term" value="F:protein-disulfide reductase activity"/>
    <property type="evidence" value="ECO:0007669"/>
    <property type="project" value="InterPro"/>
</dbReference>
<evidence type="ECO:0000256" key="1">
    <source>
        <dbReference type="ARBA" id="ARBA00004141"/>
    </source>
</evidence>
<organism evidence="6 7">
    <name type="scientific">Salmonella enterica I</name>
    <dbReference type="NCBI Taxonomy" id="59201"/>
    <lineage>
        <taxon>Bacteria</taxon>
        <taxon>Pseudomonadati</taxon>
        <taxon>Pseudomonadota</taxon>
        <taxon>Gammaproteobacteria</taxon>
        <taxon>Enterobacterales</taxon>
        <taxon>Enterobacteriaceae</taxon>
        <taxon>Salmonella</taxon>
    </lineage>
</organism>
<evidence type="ECO:0000256" key="4">
    <source>
        <dbReference type="ARBA" id="ARBA00023136"/>
    </source>
</evidence>
<feature type="transmembrane region" description="Helical" evidence="5">
    <location>
        <begin position="12"/>
        <end position="33"/>
    </location>
</feature>
<dbReference type="Proteomes" id="UP000255509">
    <property type="component" value="Unassembled WGS sequence"/>
</dbReference>
<dbReference type="SUPFAM" id="SSF158442">
    <property type="entry name" value="DsbB-like"/>
    <property type="match status" value="1"/>
</dbReference>
<evidence type="ECO:0000256" key="2">
    <source>
        <dbReference type="ARBA" id="ARBA00022692"/>
    </source>
</evidence>
<dbReference type="Pfam" id="PF02600">
    <property type="entry name" value="DsbB"/>
    <property type="match status" value="1"/>
</dbReference>
<proteinExistence type="predicted"/>
<sequence>MKTHHHPTTFVHLINQVGLLGICVALVVAFYYQLVRHELPCPICLLQRAGLIIAGLAFYLTSALVYEVYITGW</sequence>
<evidence type="ECO:0000256" key="5">
    <source>
        <dbReference type="SAM" id="Phobius"/>
    </source>
</evidence>
<dbReference type="GO" id="GO:0006457">
    <property type="term" value="P:protein folding"/>
    <property type="evidence" value="ECO:0007669"/>
    <property type="project" value="InterPro"/>
</dbReference>
<keyword evidence="2 5" id="KW-0812">Transmembrane</keyword>